<organism evidence="5 6">
    <name type="scientific">Pseudonocardia parietis</name>
    <dbReference type="NCBI Taxonomy" id="570936"/>
    <lineage>
        <taxon>Bacteria</taxon>
        <taxon>Bacillati</taxon>
        <taxon>Actinomycetota</taxon>
        <taxon>Actinomycetes</taxon>
        <taxon>Pseudonocardiales</taxon>
        <taxon>Pseudonocardiaceae</taxon>
        <taxon>Pseudonocardia</taxon>
    </lineage>
</organism>
<dbReference type="Proteomes" id="UP001519295">
    <property type="component" value="Unassembled WGS sequence"/>
</dbReference>
<dbReference type="InterPro" id="IPR035994">
    <property type="entry name" value="Nucleoside_phosphorylase_sf"/>
</dbReference>
<comment type="catalytic activity">
    <reaction evidence="3">
        <text>uridine + phosphate = alpha-D-ribose 1-phosphate + uracil</text>
        <dbReference type="Rhea" id="RHEA:24388"/>
        <dbReference type="ChEBI" id="CHEBI:16704"/>
        <dbReference type="ChEBI" id="CHEBI:17568"/>
        <dbReference type="ChEBI" id="CHEBI:43474"/>
        <dbReference type="ChEBI" id="CHEBI:57720"/>
        <dbReference type="EC" id="2.4.2.3"/>
    </reaction>
</comment>
<dbReference type="CDD" id="cd09007">
    <property type="entry name" value="NP-I_spr0068"/>
    <property type="match status" value="1"/>
</dbReference>
<proteinExistence type="predicted"/>
<keyword evidence="6" id="KW-1185">Reference proteome</keyword>
<dbReference type="Gene3D" id="3.40.50.1580">
    <property type="entry name" value="Nucleoside phosphorylase domain"/>
    <property type="match status" value="1"/>
</dbReference>
<dbReference type="EC" id="2.4.2.3" evidence="1"/>
<reference evidence="5 6" key="1">
    <citation type="submission" date="2021-03" db="EMBL/GenBank/DDBJ databases">
        <title>Sequencing the genomes of 1000 actinobacteria strains.</title>
        <authorList>
            <person name="Klenk H.-P."/>
        </authorList>
    </citation>
    <scope>NUCLEOTIDE SEQUENCE [LARGE SCALE GENOMIC DNA]</scope>
    <source>
        <strain evidence="5 6">DSM 45256</strain>
    </source>
</reference>
<dbReference type="RefSeq" id="WP_210024541.1">
    <property type="nucleotide sequence ID" value="NZ_JAGINU010000001.1"/>
</dbReference>
<dbReference type="EMBL" id="JAGINU010000001">
    <property type="protein sequence ID" value="MBP2364492.1"/>
    <property type="molecule type" value="Genomic_DNA"/>
</dbReference>
<dbReference type="PANTHER" id="PTHR43691">
    <property type="entry name" value="URIDINE PHOSPHORYLASE"/>
    <property type="match status" value="1"/>
</dbReference>
<evidence type="ECO:0000313" key="5">
    <source>
        <dbReference type="EMBL" id="MBP2364492.1"/>
    </source>
</evidence>
<evidence type="ECO:0000313" key="6">
    <source>
        <dbReference type="Proteomes" id="UP001519295"/>
    </source>
</evidence>
<dbReference type="InterPro" id="IPR000845">
    <property type="entry name" value="Nucleoside_phosphorylase_d"/>
</dbReference>
<dbReference type="Pfam" id="PF01048">
    <property type="entry name" value="PNP_UDP_1"/>
    <property type="match status" value="1"/>
</dbReference>
<dbReference type="PANTHER" id="PTHR43691:SF11">
    <property type="entry name" value="FI09636P-RELATED"/>
    <property type="match status" value="1"/>
</dbReference>
<evidence type="ECO:0000256" key="3">
    <source>
        <dbReference type="ARBA" id="ARBA00048447"/>
    </source>
</evidence>
<evidence type="ECO:0000256" key="2">
    <source>
        <dbReference type="ARBA" id="ARBA00021980"/>
    </source>
</evidence>
<sequence length="256" mass="27138">MDVPSLPLLEDDLDADGVLRAAAIVCRPPDMPDTAVLCWFPEVVDAVGARALSVLRTELGRTPVWCTHGPDGRPVAVVHPGIGAPLAAMFLENLVAMGVRTVVGVGGAGALLPELTVGHAVILGSALRDEGTSFHYQPPSRTLDADPGGIEVLERVLTGAAIPWVVGRSWTTDAVYRETPQRVARRREEGCAVVDMEASALVAVARRLGIRYGQVFLAADSLAGPEWEHRGWTTAREARAGLYGLALAAAEQWARG</sequence>
<protein>
    <recommendedName>
        <fullName evidence="2">Uridine phosphorylase</fullName>
        <ecNumber evidence="1">2.4.2.3</ecNumber>
    </recommendedName>
</protein>
<comment type="caution">
    <text evidence="5">The sequence shown here is derived from an EMBL/GenBank/DDBJ whole genome shotgun (WGS) entry which is preliminary data.</text>
</comment>
<gene>
    <name evidence="5" type="ORF">JOF36_000188</name>
</gene>
<evidence type="ECO:0000256" key="1">
    <source>
        <dbReference type="ARBA" id="ARBA00011888"/>
    </source>
</evidence>
<accession>A0ABS4VKP7</accession>
<dbReference type="SUPFAM" id="SSF53167">
    <property type="entry name" value="Purine and uridine phosphorylases"/>
    <property type="match status" value="1"/>
</dbReference>
<feature type="domain" description="Nucleoside phosphorylase" evidence="4">
    <location>
        <begin position="71"/>
        <end position="228"/>
    </location>
</feature>
<name>A0ABS4VKP7_9PSEU</name>
<evidence type="ECO:0000259" key="4">
    <source>
        <dbReference type="Pfam" id="PF01048"/>
    </source>
</evidence>